<feature type="domain" description="RNA polymerase sigma factor 70 region 4 type 2" evidence="6">
    <location>
        <begin position="121"/>
        <end position="172"/>
    </location>
</feature>
<name>B8FD70_DESAL</name>
<dbReference type="SUPFAM" id="SSF88946">
    <property type="entry name" value="Sigma2 domain of RNA polymerase sigma factors"/>
    <property type="match status" value="1"/>
</dbReference>
<accession>B8FD70</accession>
<proteinExistence type="inferred from homology"/>
<dbReference type="eggNOG" id="COG1595">
    <property type="taxonomic scope" value="Bacteria"/>
</dbReference>
<evidence type="ECO:0000259" key="6">
    <source>
        <dbReference type="Pfam" id="PF08281"/>
    </source>
</evidence>
<feature type="domain" description="RNA polymerase sigma-70 region 2" evidence="5">
    <location>
        <begin position="24"/>
        <end position="91"/>
    </location>
</feature>
<evidence type="ECO:0000256" key="4">
    <source>
        <dbReference type="ARBA" id="ARBA00023163"/>
    </source>
</evidence>
<dbReference type="CDD" id="cd06171">
    <property type="entry name" value="Sigma70_r4"/>
    <property type="match status" value="1"/>
</dbReference>
<organism evidence="7 8">
    <name type="scientific">Desulfatibacillum aliphaticivorans</name>
    <dbReference type="NCBI Taxonomy" id="218208"/>
    <lineage>
        <taxon>Bacteria</taxon>
        <taxon>Pseudomonadati</taxon>
        <taxon>Thermodesulfobacteriota</taxon>
        <taxon>Desulfobacteria</taxon>
        <taxon>Desulfobacterales</taxon>
        <taxon>Desulfatibacillaceae</taxon>
        <taxon>Desulfatibacillum</taxon>
    </lineage>
</organism>
<dbReference type="InterPro" id="IPR014284">
    <property type="entry name" value="RNA_pol_sigma-70_dom"/>
</dbReference>
<dbReference type="Pfam" id="PF08281">
    <property type="entry name" value="Sigma70_r4_2"/>
    <property type="match status" value="1"/>
</dbReference>
<evidence type="ECO:0000256" key="1">
    <source>
        <dbReference type="ARBA" id="ARBA00010641"/>
    </source>
</evidence>
<dbReference type="RefSeq" id="WP_015949540.1">
    <property type="nucleotide sequence ID" value="NC_011768.1"/>
</dbReference>
<dbReference type="Gene3D" id="1.10.10.10">
    <property type="entry name" value="Winged helix-like DNA-binding domain superfamily/Winged helix DNA-binding domain"/>
    <property type="match status" value="1"/>
</dbReference>
<dbReference type="KEGG" id="dal:Dalk_4824"/>
<dbReference type="NCBIfam" id="TIGR02937">
    <property type="entry name" value="sigma70-ECF"/>
    <property type="match status" value="1"/>
</dbReference>
<gene>
    <name evidence="7" type="ordered locus">Dalk_4824</name>
</gene>
<keyword evidence="4" id="KW-0804">Transcription</keyword>
<dbReference type="HOGENOM" id="CLU_047691_3_0_7"/>
<evidence type="ECO:0000259" key="5">
    <source>
        <dbReference type="Pfam" id="PF04542"/>
    </source>
</evidence>
<dbReference type="InterPro" id="IPR013249">
    <property type="entry name" value="RNA_pol_sigma70_r4_t2"/>
</dbReference>
<dbReference type="EMBL" id="CP001322">
    <property type="protein sequence ID" value="ACL06501.1"/>
    <property type="molecule type" value="Genomic_DNA"/>
</dbReference>
<evidence type="ECO:0000256" key="3">
    <source>
        <dbReference type="ARBA" id="ARBA00023082"/>
    </source>
</evidence>
<dbReference type="Pfam" id="PF04542">
    <property type="entry name" value="Sigma70_r2"/>
    <property type="match status" value="1"/>
</dbReference>
<dbReference type="Proteomes" id="UP000000739">
    <property type="component" value="Chromosome"/>
</dbReference>
<evidence type="ECO:0000313" key="8">
    <source>
        <dbReference type="Proteomes" id="UP000000739"/>
    </source>
</evidence>
<dbReference type="PANTHER" id="PTHR43133:SF51">
    <property type="entry name" value="RNA POLYMERASE SIGMA FACTOR"/>
    <property type="match status" value="1"/>
</dbReference>
<comment type="similarity">
    <text evidence="1">Belongs to the sigma-70 factor family. ECF subfamily.</text>
</comment>
<dbReference type="InterPro" id="IPR007627">
    <property type="entry name" value="RNA_pol_sigma70_r2"/>
</dbReference>
<evidence type="ECO:0000256" key="2">
    <source>
        <dbReference type="ARBA" id="ARBA00023015"/>
    </source>
</evidence>
<keyword evidence="2" id="KW-0805">Transcription regulation</keyword>
<reference evidence="7 8" key="1">
    <citation type="journal article" date="2012" name="Environ. Microbiol.">
        <title>The genome sequence of Desulfatibacillum alkenivorans AK-01: a blueprint for anaerobic alkane oxidation.</title>
        <authorList>
            <person name="Callaghan A.V."/>
            <person name="Morris B.E."/>
            <person name="Pereira I.A."/>
            <person name="McInerney M.J."/>
            <person name="Austin R.N."/>
            <person name="Groves J.T."/>
            <person name="Kukor J.J."/>
            <person name="Suflita J.M."/>
            <person name="Young L.Y."/>
            <person name="Zylstra G.J."/>
            <person name="Wawrik B."/>
        </authorList>
    </citation>
    <scope>NUCLEOTIDE SEQUENCE [LARGE SCALE GENOMIC DNA]</scope>
    <source>
        <strain evidence="7 8">AK-01</strain>
    </source>
</reference>
<dbReference type="InterPro" id="IPR013324">
    <property type="entry name" value="RNA_pol_sigma_r3/r4-like"/>
</dbReference>
<sequence length="184" mass="20895">MDQEEERQAVLDVKAGATDRFALLVDAHKGALFNLAWRMTGSRSDAEDLVQEIFVRAFRNLGSFDPEKRFFPWLYTIGINLIRSRLKAVSRRRRVLQDQEKEGAKEASPEEAFLEKERAGQVQAALLKLNTGQREALLLRYSQGLTYDEIADILRISNSAAKMRAARGLDRLRSILSETLLDKG</sequence>
<evidence type="ECO:0000313" key="7">
    <source>
        <dbReference type="EMBL" id="ACL06501.1"/>
    </source>
</evidence>
<dbReference type="GO" id="GO:0006352">
    <property type="term" value="P:DNA-templated transcription initiation"/>
    <property type="evidence" value="ECO:0007669"/>
    <property type="project" value="InterPro"/>
</dbReference>
<keyword evidence="8" id="KW-1185">Reference proteome</keyword>
<dbReference type="GO" id="GO:0003677">
    <property type="term" value="F:DNA binding"/>
    <property type="evidence" value="ECO:0007669"/>
    <property type="project" value="InterPro"/>
</dbReference>
<dbReference type="AlphaFoldDB" id="B8FD70"/>
<dbReference type="InterPro" id="IPR013325">
    <property type="entry name" value="RNA_pol_sigma_r2"/>
</dbReference>
<keyword evidence="3" id="KW-0731">Sigma factor</keyword>
<dbReference type="Gene3D" id="1.10.1740.10">
    <property type="match status" value="1"/>
</dbReference>
<protein>
    <submittedName>
        <fullName evidence="7">RNA polymerase, sigma-24 subunit, ECF subfamily</fullName>
    </submittedName>
</protein>
<dbReference type="SUPFAM" id="SSF88659">
    <property type="entry name" value="Sigma3 and sigma4 domains of RNA polymerase sigma factors"/>
    <property type="match status" value="1"/>
</dbReference>
<dbReference type="GO" id="GO:0016987">
    <property type="term" value="F:sigma factor activity"/>
    <property type="evidence" value="ECO:0007669"/>
    <property type="project" value="UniProtKB-KW"/>
</dbReference>
<dbReference type="InterPro" id="IPR039425">
    <property type="entry name" value="RNA_pol_sigma-70-like"/>
</dbReference>
<dbReference type="InterPro" id="IPR036388">
    <property type="entry name" value="WH-like_DNA-bd_sf"/>
</dbReference>
<dbReference type="PANTHER" id="PTHR43133">
    <property type="entry name" value="RNA POLYMERASE ECF-TYPE SIGMA FACTO"/>
    <property type="match status" value="1"/>
</dbReference>